<accession>A0ABR4N342</accession>
<feature type="compositionally biased region" description="Low complexity" evidence="1">
    <location>
        <begin position="96"/>
        <end position="108"/>
    </location>
</feature>
<comment type="caution">
    <text evidence="2">The sequence shown here is derived from an EMBL/GenBank/DDBJ whole genome shotgun (WGS) entry which is preliminary data.</text>
</comment>
<evidence type="ECO:0000256" key="1">
    <source>
        <dbReference type="SAM" id="MobiDB-lite"/>
    </source>
</evidence>
<feature type="compositionally biased region" description="Low complexity" evidence="1">
    <location>
        <begin position="8"/>
        <end position="30"/>
    </location>
</feature>
<protein>
    <submittedName>
        <fullName evidence="2">Uncharacterized protein</fullName>
    </submittedName>
</protein>
<dbReference type="Proteomes" id="UP001527925">
    <property type="component" value="Unassembled WGS sequence"/>
</dbReference>
<name>A0ABR4N342_9FUNG</name>
<sequence length="108" mass="11345">MSDTPSTAASASEPEQQAQQQQEQEQEQPARMPLPKKSGNPLLGRFNKASAGVTSPTDNMMSPATQKVEAKRGRLLNNIKPTSLASRFAKAAEPESGSSASGSSSTDL</sequence>
<evidence type="ECO:0000313" key="2">
    <source>
        <dbReference type="EMBL" id="KAL2913909.1"/>
    </source>
</evidence>
<feature type="region of interest" description="Disordered" evidence="1">
    <location>
        <begin position="1"/>
        <end position="108"/>
    </location>
</feature>
<evidence type="ECO:0000313" key="3">
    <source>
        <dbReference type="Proteomes" id="UP001527925"/>
    </source>
</evidence>
<organism evidence="2 3">
    <name type="scientific">Polyrhizophydium stewartii</name>
    <dbReference type="NCBI Taxonomy" id="2732419"/>
    <lineage>
        <taxon>Eukaryota</taxon>
        <taxon>Fungi</taxon>
        <taxon>Fungi incertae sedis</taxon>
        <taxon>Chytridiomycota</taxon>
        <taxon>Chytridiomycota incertae sedis</taxon>
        <taxon>Chytridiomycetes</taxon>
        <taxon>Rhizophydiales</taxon>
        <taxon>Rhizophydiales incertae sedis</taxon>
        <taxon>Polyrhizophydium</taxon>
    </lineage>
</organism>
<feature type="compositionally biased region" description="Polar residues" evidence="1">
    <location>
        <begin position="52"/>
        <end position="65"/>
    </location>
</feature>
<proteinExistence type="predicted"/>
<dbReference type="EMBL" id="JADGIZ020000040">
    <property type="protein sequence ID" value="KAL2913909.1"/>
    <property type="molecule type" value="Genomic_DNA"/>
</dbReference>
<gene>
    <name evidence="2" type="ORF">HK105_206643</name>
</gene>
<keyword evidence="3" id="KW-1185">Reference proteome</keyword>
<dbReference type="InterPro" id="IPR007727">
    <property type="entry name" value="Spo12"/>
</dbReference>
<dbReference type="Pfam" id="PF05032">
    <property type="entry name" value="Spo12"/>
    <property type="match status" value="1"/>
</dbReference>
<reference evidence="2 3" key="1">
    <citation type="submission" date="2023-09" db="EMBL/GenBank/DDBJ databases">
        <title>Pangenome analysis of Batrachochytrium dendrobatidis and related Chytrids.</title>
        <authorList>
            <person name="Yacoub M.N."/>
            <person name="Stajich J.E."/>
            <person name="James T.Y."/>
        </authorList>
    </citation>
    <scope>NUCLEOTIDE SEQUENCE [LARGE SCALE GENOMIC DNA]</scope>
    <source>
        <strain evidence="2 3">JEL0888</strain>
    </source>
</reference>